<dbReference type="Proteomes" id="UP000026915">
    <property type="component" value="Chromosome 4"/>
</dbReference>
<dbReference type="InParanoid" id="A0A061ELD8"/>
<accession>A0A061ELD8</accession>
<reference evidence="1 2" key="1">
    <citation type="journal article" date="2013" name="Genome Biol.">
        <title>The genome sequence of the most widely cultivated cacao type and its use to identify candidate genes regulating pod color.</title>
        <authorList>
            <person name="Motamayor J.C."/>
            <person name="Mockaitis K."/>
            <person name="Schmutz J."/>
            <person name="Haiminen N."/>
            <person name="Iii D.L."/>
            <person name="Cornejo O."/>
            <person name="Findley S.D."/>
            <person name="Zheng P."/>
            <person name="Utro F."/>
            <person name="Royaert S."/>
            <person name="Saski C."/>
            <person name="Jenkins J."/>
            <person name="Podicheti R."/>
            <person name="Zhao M."/>
            <person name="Scheffler B.E."/>
            <person name="Stack J.C."/>
            <person name="Feltus F.A."/>
            <person name="Mustiga G.M."/>
            <person name="Amores F."/>
            <person name="Phillips W."/>
            <person name="Marelli J.P."/>
            <person name="May G.D."/>
            <person name="Shapiro H."/>
            <person name="Ma J."/>
            <person name="Bustamante C.D."/>
            <person name="Schnell R.J."/>
            <person name="Main D."/>
            <person name="Gilbert D."/>
            <person name="Parida L."/>
            <person name="Kuhn D.N."/>
        </authorList>
    </citation>
    <scope>NUCLEOTIDE SEQUENCE [LARGE SCALE GENOMIC DNA]</scope>
    <source>
        <strain evidence="2">cv. Matina 1-6</strain>
    </source>
</reference>
<dbReference type="Gramene" id="EOY05503">
    <property type="protein sequence ID" value="EOY05503"/>
    <property type="gene ID" value="TCM_020489"/>
</dbReference>
<name>A0A061ELD8_THECC</name>
<dbReference type="EMBL" id="CM001882">
    <property type="protein sequence ID" value="EOY05503.1"/>
    <property type="molecule type" value="Genomic_DNA"/>
</dbReference>
<sequence length="76" mass="7921">MLRGGPLRHGGGMPVKSMASLWSVIVFGTREACEAKVSSGENVGEAFPSPGKGMTALGYNEGWNWLAGFGEFCAIG</sequence>
<dbReference type="HOGENOM" id="CLU_2659494_0_0_1"/>
<dbReference type="AlphaFoldDB" id="A0A061ELD8"/>
<proteinExistence type="predicted"/>
<evidence type="ECO:0000313" key="1">
    <source>
        <dbReference type="EMBL" id="EOY05503.1"/>
    </source>
</evidence>
<evidence type="ECO:0000313" key="2">
    <source>
        <dbReference type="Proteomes" id="UP000026915"/>
    </source>
</evidence>
<organism evidence="1 2">
    <name type="scientific">Theobroma cacao</name>
    <name type="common">Cacao</name>
    <name type="synonym">Cocoa</name>
    <dbReference type="NCBI Taxonomy" id="3641"/>
    <lineage>
        <taxon>Eukaryota</taxon>
        <taxon>Viridiplantae</taxon>
        <taxon>Streptophyta</taxon>
        <taxon>Embryophyta</taxon>
        <taxon>Tracheophyta</taxon>
        <taxon>Spermatophyta</taxon>
        <taxon>Magnoliopsida</taxon>
        <taxon>eudicotyledons</taxon>
        <taxon>Gunneridae</taxon>
        <taxon>Pentapetalae</taxon>
        <taxon>rosids</taxon>
        <taxon>malvids</taxon>
        <taxon>Malvales</taxon>
        <taxon>Malvaceae</taxon>
        <taxon>Byttnerioideae</taxon>
        <taxon>Theobroma</taxon>
    </lineage>
</organism>
<keyword evidence="2" id="KW-1185">Reference proteome</keyword>
<gene>
    <name evidence="1" type="ORF">TCM_020489</name>
</gene>
<protein>
    <submittedName>
        <fullName evidence="1">Uncharacterized protein</fullName>
    </submittedName>
</protein>